<evidence type="ECO:0000313" key="6">
    <source>
        <dbReference type="EMBL" id="CCA60532.1"/>
    </source>
</evidence>
<dbReference type="Pfam" id="PF05175">
    <property type="entry name" value="MTS"/>
    <property type="match status" value="1"/>
</dbReference>
<evidence type="ECO:0000259" key="5">
    <source>
        <dbReference type="Pfam" id="PF05175"/>
    </source>
</evidence>
<evidence type="ECO:0000256" key="1">
    <source>
        <dbReference type="ARBA" id="ARBA00006149"/>
    </source>
</evidence>
<dbReference type="EMBL" id="FR845719">
    <property type="protein sequence ID" value="CCA60532.1"/>
    <property type="molecule type" value="Genomic_DNA"/>
</dbReference>
<dbReference type="GO" id="GO:0008276">
    <property type="term" value="F:protein methyltransferase activity"/>
    <property type="evidence" value="ECO:0007669"/>
    <property type="project" value="TreeGrafter"/>
</dbReference>
<evidence type="ECO:0000256" key="2">
    <source>
        <dbReference type="ARBA" id="ARBA00022603"/>
    </source>
</evidence>
<dbReference type="PANTHER" id="PTHR45875:SF1">
    <property type="entry name" value="METHYLTRANSFERASE N6AMT1"/>
    <property type="match status" value="1"/>
</dbReference>
<dbReference type="SUPFAM" id="SSF53335">
    <property type="entry name" value="S-adenosyl-L-methionine-dependent methyltransferases"/>
    <property type="match status" value="1"/>
</dbReference>
<dbReference type="GO" id="GO:0003676">
    <property type="term" value="F:nucleic acid binding"/>
    <property type="evidence" value="ECO:0007669"/>
    <property type="project" value="InterPro"/>
</dbReference>
<dbReference type="GeneID" id="51867759"/>
<dbReference type="InterPro" id="IPR007848">
    <property type="entry name" value="Small_mtfrase_dom"/>
</dbReference>
<evidence type="ECO:0000313" key="7">
    <source>
        <dbReference type="Proteomes" id="UP000006854"/>
    </source>
</evidence>
<dbReference type="PROSITE" id="PS00092">
    <property type="entry name" value="N6_MTASE"/>
    <property type="match status" value="1"/>
</dbReference>
<dbReference type="CDD" id="cd02440">
    <property type="entry name" value="AdoMet_MTases"/>
    <property type="match status" value="1"/>
</dbReference>
<dbReference type="InterPro" id="IPR052190">
    <property type="entry name" value="Euk-Arch_PrmC-MTase"/>
</dbReference>
<feature type="domain" description="Methyltransferase small" evidence="5">
    <location>
        <begin position="15"/>
        <end position="167"/>
    </location>
</feature>
<keyword evidence="2 6" id="KW-0489">Methyltransferase</keyword>
<organism evidence="6 7">
    <name type="scientific">Streptomyces venezuelae (strain ATCC 10712 / CBS 650.69 / DSM 40230 / JCM 4526 / NBRC 13096 / PD 04745)</name>
    <dbReference type="NCBI Taxonomy" id="953739"/>
    <lineage>
        <taxon>Bacteria</taxon>
        <taxon>Bacillati</taxon>
        <taxon>Actinomycetota</taxon>
        <taxon>Actinomycetes</taxon>
        <taxon>Kitasatosporales</taxon>
        <taxon>Streptomycetaceae</taxon>
        <taxon>Streptomyces</taxon>
    </lineage>
</organism>
<dbReference type="OrthoDB" id="8746524at2"/>
<dbReference type="InterPro" id="IPR004557">
    <property type="entry name" value="PrmC-related"/>
</dbReference>
<dbReference type="eggNOG" id="COG2890">
    <property type="taxonomic scope" value="Bacteria"/>
</dbReference>
<protein>
    <submittedName>
        <fullName evidence="6">Uncharacterized methyltransferase</fullName>
    </submittedName>
</protein>
<reference evidence="6 7" key="1">
    <citation type="journal article" date="2011" name="BMC Genomics">
        <title>Genome-wide analysis of the role of GlnR in Streptomyces venezuelae provides new insights into global nitrogen regulation in actinomycetes.</title>
        <authorList>
            <person name="Pullan S.T."/>
            <person name="Bibb M.J."/>
            <person name="Merrick M."/>
        </authorList>
    </citation>
    <scope>NUCLEOTIDE SEQUENCE [LARGE SCALE GENOMIC DNA]</scope>
    <source>
        <strain evidence="6">ATCC 10712</strain>
    </source>
</reference>
<dbReference type="STRING" id="953739.SVEN_7246"/>
<proteinExistence type="inferred from homology"/>
<evidence type="ECO:0000256" key="3">
    <source>
        <dbReference type="ARBA" id="ARBA00022679"/>
    </source>
</evidence>
<dbReference type="HOGENOM" id="CLU_018398_6_2_11"/>
<dbReference type="PATRIC" id="fig|953739.5.peg.2474"/>
<sequence length="229" mass="24407">MAPSTTLALGTLPGKLIALPGVYSPQADTRLLAEALSREELDATTDVLDIGTGTGALALCAARTGARVVAVDVSWRAVIAAKLNAIRQGQRLRVLHGDFSTRVQGRRFDLILTNPPYVPSARSRPPSHGAARAWDAGPDGRAVIDRVCARAPALLRPGGVLLMVHSAMSCPETTVDRLRTAGLTARITGRTSVPWGPVLRGRRSWLQGRGLADEGVEHEELVIIRAEHL</sequence>
<dbReference type="GO" id="GO:0035657">
    <property type="term" value="C:eRF1 methyltransferase complex"/>
    <property type="evidence" value="ECO:0007669"/>
    <property type="project" value="TreeGrafter"/>
</dbReference>
<dbReference type="NCBIfam" id="TIGR00537">
    <property type="entry name" value="hemK_rel_arch"/>
    <property type="match status" value="1"/>
</dbReference>
<keyword evidence="4" id="KW-0949">S-adenosyl-L-methionine</keyword>
<dbReference type="InterPro" id="IPR029063">
    <property type="entry name" value="SAM-dependent_MTases_sf"/>
</dbReference>
<keyword evidence="7" id="KW-1185">Reference proteome</keyword>
<dbReference type="GO" id="GO:0008757">
    <property type="term" value="F:S-adenosylmethionine-dependent methyltransferase activity"/>
    <property type="evidence" value="ECO:0007669"/>
    <property type="project" value="TreeGrafter"/>
</dbReference>
<evidence type="ECO:0000256" key="4">
    <source>
        <dbReference type="ARBA" id="ARBA00022691"/>
    </source>
</evidence>
<name>F2RM02_STRVP</name>
<dbReference type="PANTHER" id="PTHR45875">
    <property type="entry name" value="METHYLTRANSFERASE N6AMT1"/>
    <property type="match status" value="1"/>
</dbReference>
<dbReference type="Gene3D" id="3.40.50.150">
    <property type="entry name" value="Vaccinia Virus protein VP39"/>
    <property type="match status" value="1"/>
</dbReference>
<dbReference type="GO" id="GO:0008170">
    <property type="term" value="F:N-methyltransferase activity"/>
    <property type="evidence" value="ECO:0007669"/>
    <property type="project" value="UniProtKB-ARBA"/>
</dbReference>
<dbReference type="RefSeq" id="WP_015038427.1">
    <property type="nucleotide sequence ID" value="NC_018750.1"/>
</dbReference>
<dbReference type="Proteomes" id="UP000006854">
    <property type="component" value="Chromosome"/>
</dbReference>
<dbReference type="GO" id="GO:0032259">
    <property type="term" value="P:methylation"/>
    <property type="evidence" value="ECO:0007669"/>
    <property type="project" value="UniProtKB-KW"/>
</dbReference>
<accession>F2RM02</accession>
<keyword evidence="3 6" id="KW-0808">Transferase</keyword>
<dbReference type="InterPro" id="IPR002052">
    <property type="entry name" value="DNA_methylase_N6_adenine_CS"/>
</dbReference>
<comment type="similarity">
    <text evidence="1">Belongs to the eukaryotic/archaeal PrmC-related family.</text>
</comment>
<dbReference type="KEGG" id="sve:SVEN_7246"/>
<gene>
    <name evidence="6" type="ordered locus">SVEN_7246</name>
</gene>
<dbReference type="AlphaFoldDB" id="F2RM02"/>